<gene>
    <name evidence="2" type="ORF">PGT2_g00046</name>
</gene>
<keyword evidence="1" id="KW-0812">Transmembrane</keyword>
<evidence type="ECO:0000313" key="3">
    <source>
        <dbReference type="Proteomes" id="UP000240674"/>
    </source>
</evidence>
<keyword evidence="3" id="KW-1185">Reference proteome</keyword>
<feature type="transmembrane region" description="Helical" evidence="1">
    <location>
        <begin position="67"/>
        <end position="87"/>
    </location>
</feature>
<protein>
    <recommendedName>
        <fullName evidence="4">Holin</fullName>
    </recommendedName>
</protein>
<keyword evidence="1" id="KW-1133">Transmembrane helix</keyword>
<keyword evidence="1" id="KW-0472">Membrane</keyword>
<dbReference type="InterPro" id="IPR007633">
    <property type="entry name" value="Phage_P2_Holin"/>
</dbReference>
<dbReference type="Proteomes" id="UP000240674">
    <property type="component" value="Segment"/>
</dbReference>
<accession>A0A2D2W2U2</accession>
<dbReference type="Pfam" id="PF04550">
    <property type="entry name" value="Phage_holin_3_2"/>
    <property type="match status" value="1"/>
</dbReference>
<evidence type="ECO:0000256" key="1">
    <source>
        <dbReference type="SAM" id="Phobius"/>
    </source>
</evidence>
<feature type="transmembrane region" description="Helical" evidence="1">
    <location>
        <begin position="93"/>
        <end position="111"/>
    </location>
</feature>
<evidence type="ECO:0000313" key="2">
    <source>
        <dbReference type="EMBL" id="ATS92464.1"/>
    </source>
</evidence>
<evidence type="ECO:0008006" key="4">
    <source>
        <dbReference type="Google" id="ProtNLM"/>
    </source>
</evidence>
<feature type="transmembrane region" description="Helical" evidence="1">
    <location>
        <begin position="37"/>
        <end position="55"/>
    </location>
</feature>
<dbReference type="GO" id="GO:0044660">
    <property type="term" value="P:viral release via pore formation in host cell membrane"/>
    <property type="evidence" value="ECO:0007669"/>
    <property type="project" value="InterPro"/>
</dbReference>
<sequence>MFEGTGNYGSLVTTLLTGAVAAQTSYQVSRIVTHDSLLLVGILCVIGIVVGLGHALSSKSPLPFRRIVGKVLMSTGVAVTAAAVYYFKPSTDPLVVIAIGAGLSVMGSGWLEEFVRNRTGTKKDDGS</sequence>
<reference evidence="2 3" key="1">
    <citation type="submission" date="2017-10" db="EMBL/GenBank/DDBJ databases">
        <title>Complete genome sequence of Escherichia coli bacteriophage PGT2.</title>
        <authorList>
            <person name="Kulikov E.E."/>
            <person name="Golomidova A.K."/>
            <person name="Kudryavtseva A.V."/>
            <person name="Letarov A.V."/>
        </authorList>
    </citation>
    <scope>NUCLEOTIDE SEQUENCE [LARGE SCALE GENOMIC DNA]</scope>
</reference>
<organism evidence="2 3">
    <name type="scientific">Escherichia phage PGT2</name>
    <dbReference type="NCBI Taxonomy" id="2047782"/>
    <lineage>
        <taxon>Viruses</taxon>
        <taxon>Duplodnaviria</taxon>
        <taxon>Heunggongvirae</taxon>
        <taxon>Uroviricota</taxon>
        <taxon>Caudoviricetes</taxon>
        <taxon>Autographivirales</taxon>
        <taxon>Autonotataviridae</taxon>
        <taxon>Ermolevavirus</taxon>
        <taxon>Ermolevavirus PGT2</taxon>
    </lineage>
</organism>
<dbReference type="EMBL" id="MG201401">
    <property type="protein sequence ID" value="ATS92464.1"/>
    <property type="molecule type" value="Genomic_DNA"/>
</dbReference>
<name>A0A2D2W2U2_9CAUD</name>
<proteinExistence type="predicted"/>